<dbReference type="PROSITE" id="PS50893">
    <property type="entry name" value="ABC_TRANSPORTER_2"/>
    <property type="match status" value="1"/>
</dbReference>
<evidence type="ECO:0000256" key="4">
    <source>
        <dbReference type="ARBA" id="ARBA00022505"/>
    </source>
</evidence>
<keyword evidence="4 10" id="KW-0500">Molybdenum</keyword>
<dbReference type="InterPro" id="IPR004606">
    <property type="entry name" value="Mop_domain"/>
</dbReference>
<evidence type="ECO:0000259" key="11">
    <source>
        <dbReference type="PROSITE" id="PS50893"/>
    </source>
</evidence>
<keyword evidence="5" id="KW-0997">Cell inner membrane</keyword>
<name>A0A1W6MQE4_9HYPH</name>
<dbReference type="GO" id="GO:0015098">
    <property type="term" value="F:molybdate ion transmembrane transporter activity"/>
    <property type="evidence" value="ECO:0007669"/>
    <property type="project" value="InterPro"/>
</dbReference>
<evidence type="ECO:0000259" key="12">
    <source>
        <dbReference type="PROSITE" id="PS51866"/>
    </source>
</evidence>
<keyword evidence="7 13" id="KW-0067">ATP-binding</keyword>
<dbReference type="RefSeq" id="WP_085769830.1">
    <property type="nucleotide sequence ID" value="NZ_AP027149.1"/>
</dbReference>
<dbReference type="SUPFAM" id="SSF50331">
    <property type="entry name" value="MOP-like"/>
    <property type="match status" value="1"/>
</dbReference>
<dbReference type="InterPro" id="IPR050334">
    <property type="entry name" value="Molybdenum_import_ModC"/>
</dbReference>
<evidence type="ECO:0000256" key="6">
    <source>
        <dbReference type="ARBA" id="ARBA00022741"/>
    </source>
</evidence>
<dbReference type="AlphaFoldDB" id="A0A1W6MQE4"/>
<evidence type="ECO:0000256" key="10">
    <source>
        <dbReference type="PROSITE-ProRule" id="PRU01213"/>
    </source>
</evidence>
<evidence type="ECO:0000256" key="7">
    <source>
        <dbReference type="ARBA" id="ARBA00022840"/>
    </source>
</evidence>
<feature type="domain" description="ABC transporter" evidence="11">
    <location>
        <begin position="1"/>
        <end position="238"/>
    </location>
</feature>
<dbReference type="SUPFAM" id="SSF52540">
    <property type="entry name" value="P-loop containing nucleoside triphosphate hydrolases"/>
    <property type="match status" value="1"/>
</dbReference>
<dbReference type="InterPro" id="IPR003593">
    <property type="entry name" value="AAA+_ATPase"/>
</dbReference>
<dbReference type="PROSITE" id="PS00211">
    <property type="entry name" value="ABC_TRANSPORTER_1"/>
    <property type="match status" value="1"/>
</dbReference>
<dbReference type="Pfam" id="PF00005">
    <property type="entry name" value="ABC_tran"/>
    <property type="match status" value="1"/>
</dbReference>
<dbReference type="InterPro" id="IPR005116">
    <property type="entry name" value="Transp-assoc_OB_typ1"/>
</dbReference>
<evidence type="ECO:0000256" key="9">
    <source>
        <dbReference type="ARBA" id="ARBA00023136"/>
    </source>
</evidence>
<proteinExistence type="inferred from homology"/>
<protein>
    <submittedName>
        <fullName evidence="13">Molybdenum ABC transporter ATP-binding protein</fullName>
    </submittedName>
</protein>
<dbReference type="InterPro" id="IPR008995">
    <property type="entry name" value="Mo/tungstate-bd_C_term_dom"/>
</dbReference>
<evidence type="ECO:0000256" key="2">
    <source>
        <dbReference type="ARBA" id="ARBA00022448"/>
    </source>
</evidence>
<dbReference type="GO" id="GO:0016887">
    <property type="term" value="F:ATP hydrolysis activity"/>
    <property type="evidence" value="ECO:0007669"/>
    <property type="project" value="InterPro"/>
</dbReference>
<dbReference type="NCBIfam" id="TIGR02142">
    <property type="entry name" value="modC_ABC"/>
    <property type="match status" value="1"/>
</dbReference>
<dbReference type="Gene3D" id="2.40.50.100">
    <property type="match status" value="1"/>
</dbReference>
<keyword evidence="3" id="KW-1003">Cell membrane</keyword>
<dbReference type="GO" id="GO:0016020">
    <property type="term" value="C:membrane"/>
    <property type="evidence" value="ECO:0007669"/>
    <property type="project" value="InterPro"/>
</dbReference>
<dbReference type="EMBL" id="CP019948">
    <property type="protein sequence ID" value="ARN79782.1"/>
    <property type="molecule type" value="Genomic_DNA"/>
</dbReference>
<accession>A0A1W6MQE4</accession>
<keyword evidence="9" id="KW-0472">Membrane</keyword>
<keyword evidence="8" id="KW-1278">Translocase</keyword>
<dbReference type="KEGG" id="mbry:B1812_00435"/>
<dbReference type="GO" id="GO:0005524">
    <property type="term" value="F:ATP binding"/>
    <property type="evidence" value="ECO:0007669"/>
    <property type="project" value="UniProtKB-KW"/>
</dbReference>
<evidence type="ECO:0000313" key="14">
    <source>
        <dbReference type="Proteomes" id="UP000193978"/>
    </source>
</evidence>
<reference evidence="13 14" key="1">
    <citation type="submission" date="2017-02" db="EMBL/GenBank/DDBJ databases">
        <authorList>
            <person name="Peterson S.W."/>
        </authorList>
    </citation>
    <scope>NUCLEOTIDE SEQUENCE [LARGE SCALE GENOMIC DNA]</scope>
    <source>
        <strain evidence="13 14">S285</strain>
    </source>
</reference>
<comment type="similarity">
    <text evidence="1">Belongs to the ABC transporter superfamily.</text>
</comment>
<evidence type="ECO:0000256" key="3">
    <source>
        <dbReference type="ARBA" id="ARBA00022475"/>
    </source>
</evidence>
<sequence length="370" mass="40220">MSAGHTIRAEFRNALGKFTLDAAFETPAKGVTALFGPSGCGKTTVIRCVAGLTRVKDGYCRIDGEIWQDRDGVFLPTHKRPLGYVFQEASLFPHLSVRRNLLFGAPKEKSKDRPQIDFDEVVDLLGLRRLLERSPTNLSGGERQRVGIGRALLTQPKLLLMDEPLSALDRKTKNEILPFIEKLRDHFAVPIFYITHDITEVERLADQVVLLEKGHVVMAGPLAELQSNPDSPLASSREAAVSLRGSVVSFDPHYGLLNLSIPGGLLIAPSPPAEIGETRRIRILASDVSLACESPGPSSILNVLPAKVVTMKPLDPYETLVVLALGEKGEGARLLARMSRKSCETLGLSKNLSVFAQVKYVALAAGGDED</sequence>
<dbReference type="InterPro" id="IPR003439">
    <property type="entry name" value="ABC_transporter-like_ATP-bd"/>
</dbReference>
<feature type="domain" description="Mop" evidence="12">
    <location>
        <begin position="297"/>
        <end position="367"/>
    </location>
</feature>
<dbReference type="PANTHER" id="PTHR43514">
    <property type="entry name" value="ABC TRANSPORTER I FAMILY MEMBER 10"/>
    <property type="match status" value="1"/>
</dbReference>
<keyword evidence="2" id="KW-0813">Transport</keyword>
<dbReference type="InterPro" id="IPR011868">
    <property type="entry name" value="ModC_ABC_ATP-bd"/>
</dbReference>
<dbReference type="Pfam" id="PF03459">
    <property type="entry name" value="TOBE"/>
    <property type="match status" value="1"/>
</dbReference>
<dbReference type="OrthoDB" id="9802264at2"/>
<evidence type="ECO:0000256" key="8">
    <source>
        <dbReference type="ARBA" id="ARBA00022967"/>
    </source>
</evidence>
<dbReference type="Gene3D" id="3.40.50.300">
    <property type="entry name" value="P-loop containing nucleotide triphosphate hydrolases"/>
    <property type="match status" value="1"/>
</dbReference>
<keyword evidence="6" id="KW-0547">Nucleotide-binding</keyword>
<dbReference type="PROSITE" id="PS51866">
    <property type="entry name" value="MOP"/>
    <property type="match status" value="1"/>
</dbReference>
<dbReference type="GO" id="GO:0140359">
    <property type="term" value="F:ABC-type transporter activity"/>
    <property type="evidence" value="ECO:0007669"/>
    <property type="project" value="InterPro"/>
</dbReference>
<dbReference type="Proteomes" id="UP000193978">
    <property type="component" value="Chromosome"/>
</dbReference>
<gene>
    <name evidence="13" type="ORF">B1812_00435</name>
</gene>
<organism evidence="13 14">
    <name type="scientific">Methylocystis bryophila</name>
    <dbReference type="NCBI Taxonomy" id="655015"/>
    <lineage>
        <taxon>Bacteria</taxon>
        <taxon>Pseudomonadati</taxon>
        <taxon>Pseudomonadota</taxon>
        <taxon>Alphaproteobacteria</taxon>
        <taxon>Hyphomicrobiales</taxon>
        <taxon>Methylocystaceae</taxon>
        <taxon>Methylocystis</taxon>
    </lineage>
</organism>
<evidence type="ECO:0000256" key="5">
    <source>
        <dbReference type="ARBA" id="ARBA00022519"/>
    </source>
</evidence>
<keyword evidence="14" id="KW-1185">Reference proteome</keyword>
<dbReference type="InterPro" id="IPR027417">
    <property type="entry name" value="P-loop_NTPase"/>
</dbReference>
<evidence type="ECO:0000256" key="1">
    <source>
        <dbReference type="ARBA" id="ARBA00005417"/>
    </source>
</evidence>
<dbReference type="PANTHER" id="PTHR43514:SF10">
    <property type="entry name" value="MOLYBDENUM IMPORT ATP-BINDING PROTEIN MODC 2"/>
    <property type="match status" value="1"/>
</dbReference>
<dbReference type="InterPro" id="IPR017871">
    <property type="entry name" value="ABC_transporter-like_CS"/>
</dbReference>
<dbReference type="STRING" id="655015.B1812_00435"/>
<evidence type="ECO:0000313" key="13">
    <source>
        <dbReference type="EMBL" id="ARN79782.1"/>
    </source>
</evidence>
<dbReference type="SMART" id="SM00382">
    <property type="entry name" value="AAA"/>
    <property type="match status" value="1"/>
</dbReference>